<evidence type="ECO:0000256" key="4">
    <source>
        <dbReference type="ARBA" id="ARBA00023136"/>
    </source>
</evidence>
<keyword evidence="9" id="KW-1185">Reference proteome</keyword>
<keyword evidence="2 6" id="KW-0812">Transmembrane</keyword>
<organism evidence="8 9">
    <name type="scientific">Microdochium trichocladiopsis</name>
    <dbReference type="NCBI Taxonomy" id="1682393"/>
    <lineage>
        <taxon>Eukaryota</taxon>
        <taxon>Fungi</taxon>
        <taxon>Dikarya</taxon>
        <taxon>Ascomycota</taxon>
        <taxon>Pezizomycotina</taxon>
        <taxon>Sordariomycetes</taxon>
        <taxon>Xylariomycetidae</taxon>
        <taxon>Xylariales</taxon>
        <taxon>Microdochiaceae</taxon>
        <taxon>Microdochium</taxon>
    </lineage>
</organism>
<feature type="transmembrane region" description="Helical" evidence="6">
    <location>
        <begin position="81"/>
        <end position="107"/>
    </location>
</feature>
<feature type="transmembrane region" description="Helical" evidence="6">
    <location>
        <begin position="36"/>
        <end position="58"/>
    </location>
</feature>
<comment type="subcellular location">
    <subcellularLocation>
        <location evidence="1">Membrane</location>
        <topology evidence="1">Multi-pass membrane protein</topology>
    </subcellularLocation>
</comment>
<keyword evidence="3 6" id="KW-1133">Transmembrane helix</keyword>
<dbReference type="InterPro" id="IPR049326">
    <property type="entry name" value="Rhodopsin_dom_fungi"/>
</dbReference>
<evidence type="ECO:0000313" key="8">
    <source>
        <dbReference type="EMBL" id="KAH7036038.1"/>
    </source>
</evidence>
<evidence type="ECO:0000256" key="2">
    <source>
        <dbReference type="ARBA" id="ARBA00022692"/>
    </source>
</evidence>
<comment type="caution">
    <text evidence="8">The sequence shown here is derived from an EMBL/GenBank/DDBJ whole genome shotgun (WGS) entry which is preliminary data.</text>
</comment>
<gene>
    <name evidence="8" type="ORF">B0I36DRAFT_211078</name>
</gene>
<reference evidence="8" key="1">
    <citation type="journal article" date="2021" name="Nat. Commun.">
        <title>Genetic determinants of endophytism in the Arabidopsis root mycobiome.</title>
        <authorList>
            <person name="Mesny F."/>
            <person name="Miyauchi S."/>
            <person name="Thiergart T."/>
            <person name="Pickel B."/>
            <person name="Atanasova L."/>
            <person name="Karlsson M."/>
            <person name="Huettel B."/>
            <person name="Barry K.W."/>
            <person name="Haridas S."/>
            <person name="Chen C."/>
            <person name="Bauer D."/>
            <person name="Andreopoulos W."/>
            <person name="Pangilinan J."/>
            <person name="LaButti K."/>
            <person name="Riley R."/>
            <person name="Lipzen A."/>
            <person name="Clum A."/>
            <person name="Drula E."/>
            <person name="Henrissat B."/>
            <person name="Kohler A."/>
            <person name="Grigoriev I.V."/>
            <person name="Martin F.M."/>
            <person name="Hacquard S."/>
        </authorList>
    </citation>
    <scope>NUCLEOTIDE SEQUENCE</scope>
    <source>
        <strain evidence="8">MPI-CAGE-CH-0230</strain>
    </source>
</reference>
<feature type="non-terminal residue" evidence="8">
    <location>
        <position position="189"/>
    </location>
</feature>
<feature type="domain" description="Rhodopsin" evidence="7">
    <location>
        <begin position="7"/>
        <end position="181"/>
    </location>
</feature>
<dbReference type="OrthoDB" id="5329176at2759"/>
<feature type="transmembrane region" description="Helical" evidence="6">
    <location>
        <begin position="12"/>
        <end position="29"/>
    </location>
</feature>
<accession>A0A9P8YCP0</accession>
<evidence type="ECO:0000256" key="6">
    <source>
        <dbReference type="SAM" id="Phobius"/>
    </source>
</evidence>
<evidence type="ECO:0000256" key="3">
    <source>
        <dbReference type="ARBA" id="ARBA00022989"/>
    </source>
</evidence>
<dbReference type="Pfam" id="PF20684">
    <property type="entry name" value="Fung_rhodopsin"/>
    <property type="match status" value="1"/>
</dbReference>
<dbReference type="GeneID" id="70178456"/>
<protein>
    <recommendedName>
        <fullName evidence="7">Rhodopsin domain-containing protein</fullName>
    </recommendedName>
</protein>
<evidence type="ECO:0000256" key="5">
    <source>
        <dbReference type="ARBA" id="ARBA00038359"/>
    </source>
</evidence>
<comment type="similarity">
    <text evidence="5">Belongs to the SAT4 family.</text>
</comment>
<sequence>QVALAEEVVLYTVHFIIKMTFLTFYLRLCPQALFRAAVFAGIAFNASVYLGSMLLTLLQCDPFDAIAHPYLHPEAKCLDQFIVMIIPPVLNVAMDVYILALPIGIVLQLNMSLRRRLGVLAIIGAGVSSLIVSCVRIPLVLSLTRSPDTSYELGKMIIVVALEIQFAVVAVNLPSFTALVSSRSEQMKS</sequence>
<feature type="non-terminal residue" evidence="8">
    <location>
        <position position="1"/>
    </location>
</feature>
<dbReference type="EMBL" id="JAGTJQ010000003">
    <property type="protein sequence ID" value="KAH7036038.1"/>
    <property type="molecule type" value="Genomic_DNA"/>
</dbReference>
<evidence type="ECO:0000313" key="9">
    <source>
        <dbReference type="Proteomes" id="UP000756346"/>
    </source>
</evidence>
<evidence type="ECO:0000259" key="7">
    <source>
        <dbReference type="Pfam" id="PF20684"/>
    </source>
</evidence>
<feature type="transmembrane region" description="Helical" evidence="6">
    <location>
        <begin position="156"/>
        <end position="180"/>
    </location>
</feature>
<dbReference type="PANTHER" id="PTHR33048">
    <property type="entry name" value="PTH11-LIKE INTEGRAL MEMBRANE PROTEIN (AFU_ORTHOLOGUE AFUA_5G11245)"/>
    <property type="match status" value="1"/>
</dbReference>
<dbReference type="PANTHER" id="PTHR33048:SF47">
    <property type="entry name" value="INTEGRAL MEMBRANE PROTEIN-RELATED"/>
    <property type="match status" value="1"/>
</dbReference>
<dbReference type="RefSeq" id="XP_046016131.1">
    <property type="nucleotide sequence ID" value="XM_046148910.1"/>
</dbReference>
<proteinExistence type="inferred from homology"/>
<feature type="transmembrane region" description="Helical" evidence="6">
    <location>
        <begin position="119"/>
        <end position="144"/>
    </location>
</feature>
<dbReference type="Proteomes" id="UP000756346">
    <property type="component" value="Unassembled WGS sequence"/>
</dbReference>
<name>A0A9P8YCP0_9PEZI</name>
<dbReference type="InterPro" id="IPR052337">
    <property type="entry name" value="SAT4-like"/>
</dbReference>
<dbReference type="GO" id="GO:0016020">
    <property type="term" value="C:membrane"/>
    <property type="evidence" value="ECO:0007669"/>
    <property type="project" value="UniProtKB-SubCell"/>
</dbReference>
<dbReference type="AlphaFoldDB" id="A0A9P8YCP0"/>
<keyword evidence="4 6" id="KW-0472">Membrane</keyword>
<evidence type="ECO:0000256" key="1">
    <source>
        <dbReference type="ARBA" id="ARBA00004141"/>
    </source>
</evidence>